<evidence type="ECO:0000313" key="3">
    <source>
        <dbReference type="Proteomes" id="UP000279227"/>
    </source>
</evidence>
<dbReference type="STRING" id="525257.HMPREF0204_11568"/>
<dbReference type="GeneID" id="93020030"/>
<dbReference type="KEGG" id="cgle:NCTC11432_02899"/>
<evidence type="ECO:0000313" key="2">
    <source>
        <dbReference type="EMBL" id="VEE08865.1"/>
    </source>
</evidence>
<sequence>MNCIMPSSVVNHFIYFPETEILRIIYQSGAVYDYLKVSADIVEKFGKARSKGQFLNKVIKPRFKYIKIE</sequence>
<organism evidence="2 3">
    <name type="scientific">Chryseobacterium gleum</name>
    <name type="common">Flavobacterium gleum</name>
    <dbReference type="NCBI Taxonomy" id="250"/>
    <lineage>
        <taxon>Bacteria</taxon>
        <taxon>Pseudomonadati</taxon>
        <taxon>Bacteroidota</taxon>
        <taxon>Flavobacteriia</taxon>
        <taxon>Flavobacteriales</taxon>
        <taxon>Weeksellaceae</taxon>
        <taxon>Chryseobacterium group</taxon>
        <taxon>Chryseobacterium</taxon>
    </lineage>
</organism>
<accession>A0A3S4NVD5</accession>
<protein>
    <recommendedName>
        <fullName evidence="1">KTSC domain-containing protein</fullName>
    </recommendedName>
</protein>
<dbReference type="AlphaFoldDB" id="A0A3S4NVD5"/>
<evidence type="ECO:0000259" key="1">
    <source>
        <dbReference type="Pfam" id="PF13619"/>
    </source>
</evidence>
<dbReference type="InterPro" id="IPR025309">
    <property type="entry name" value="KTSC_dom"/>
</dbReference>
<name>A0A3S4NVD5_CHRGE</name>
<dbReference type="Pfam" id="PF13619">
    <property type="entry name" value="KTSC"/>
    <property type="match status" value="1"/>
</dbReference>
<dbReference type="EMBL" id="LR134289">
    <property type="protein sequence ID" value="VEE08865.1"/>
    <property type="molecule type" value="Genomic_DNA"/>
</dbReference>
<proteinExistence type="predicted"/>
<feature type="domain" description="KTSC" evidence="1">
    <location>
        <begin position="7"/>
        <end position="63"/>
    </location>
</feature>
<dbReference type="Proteomes" id="UP000279227">
    <property type="component" value="Chromosome"/>
</dbReference>
<gene>
    <name evidence="2" type="ORF">NCTC11432_02899</name>
</gene>
<dbReference type="RefSeq" id="WP_198418438.1">
    <property type="nucleotide sequence ID" value="NZ_CP031676.1"/>
</dbReference>
<reference evidence="2 3" key="1">
    <citation type="submission" date="2018-12" db="EMBL/GenBank/DDBJ databases">
        <authorList>
            <consortium name="Pathogen Informatics"/>
        </authorList>
    </citation>
    <scope>NUCLEOTIDE SEQUENCE [LARGE SCALE GENOMIC DNA]</scope>
    <source>
        <strain evidence="2 3">NCTC11432</strain>
    </source>
</reference>